<keyword evidence="5" id="KW-1185">Reference proteome</keyword>
<evidence type="ECO:0000259" key="2">
    <source>
        <dbReference type="Pfam" id="PF08373"/>
    </source>
</evidence>
<organism evidence="4 5">
    <name type="scientific">Tetraparma gracilis</name>
    <dbReference type="NCBI Taxonomy" id="2962635"/>
    <lineage>
        <taxon>Eukaryota</taxon>
        <taxon>Sar</taxon>
        <taxon>Stramenopiles</taxon>
        <taxon>Ochrophyta</taxon>
        <taxon>Bolidophyceae</taxon>
        <taxon>Parmales</taxon>
        <taxon>Triparmaceae</taxon>
        <taxon>Tetraparma</taxon>
    </lineage>
</organism>
<feature type="domain" description="RNA-editing substrate-binding complex 6 protein" evidence="3">
    <location>
        <begin position="76"/>
        <end position="329"/>
    </location>
</feature>
<reference evidence="4 5" key="1">
    <citation type="journal article" date="2023" name="Commun. Biol.">
        <title>Genome analysis of Parmales, the sister group of diatoms, reveals the evolutionary specialization of diatoms from phago-mixotrophs to photoautotrophs.</title>
        <authorList>
            <person name="Ban H."/>
            <person name="Sato S."/>
            <person name="Yoshikawa S."/>
            <person name="Yamada K."/>
            <person name="Nakamura Y."/>
            <person name="Ichinomiya M."/>
            <person name="Sato N."/>
            <person name="Blanc-Mathieu R."/>
            <person name="Endo H."/>
            <person name="Kuwata A."/>
            <person name="Ogata H."/>
        </authorList>
    </citation>
    <scope>NUCLEOTIDE SEQUENCE [LARGE SCALE GENOMIC DNA]</scope>
</reference>
<dbReference type="Pfam" id="PF08373">
    <property type="entry name" value="RAP"/>
    <property type="match status" value="1"/>
</dbReference>
<accession>A0ABQ6MGL9</accession>
<feature type="domain" description="RAP" evidence="2">
    <location>
        <begin position="450"/>
        <end position="499"/>
    </location>
</feature>
<dbReference type="EMBL" id="BRYB01000228">
    <property type="protein sequence ID" value="GMI25722.1"/>
    <property type="molecule type" value="Genomic_DNA"/>
</dbReference>
<evidence type="ECO:0000313" key="4">
    <source>
        <dbReference type="EMBL" id="GMI25722.1"/>
    </source>
</evidence>
<dbReference type="PANTHER" id="PTHR21228:SF40">
    <property type="entry name" value="LD45607P"/>
    <property type="match status" value="1"/>
</dbReference>
<dbReference type="InterPro" id="IPR013584">
    <property type="entry name" value="RAP"/>
</dbReference>
<evidence type="ECO:0000313" key="5">
    <source>
        <dbReference type="Proteomes" id="UP001165060"/>
    </source>
</evidence>
<comment type="caution">
    <text evidence="4">The sequence shown here is derived from an EMBL/GenBank/DDBJ whole genome shotgun (WGS) entry which is preliminary data.</text>
</comment>
<proteinExistence type="predicted"/>
<sequence length="542" mass="60141">MPSPRGKQTNISLNQRLSQMSRGKRVPWGPLLQIYEEDGHLFDYINLSTLLHQLSRLHRSPELRRMKYDSDTFQALVVQLERHIKEDLGAFAQDRCRLLATIVMSLAKLSVRSAVVLGVVSKNPWVAKQASAQSLSMICWGVSELNWKVMPQFWREVDARGEDLVTTGGMEVVANITRAVAVGGGRTPNLFDAIARNGDHLMKYGRTSHVSRILWSFGASNTMSPLMWAKVEECAEEFVERALKAQDLSNVAWAIASLELDCPNFMDAIDSRSDLIWSGGGSQEVANTAYSFAKSGYVPKHFFGAMELQLDAFLEVASLQHVCNMCWSLGILGLAKEHEQSLRKLWNNALSRPSLARTDQGLLQLYQVMLYAWSDGVVLGGFGPSLGARVQQAHAKATVEDINFMVSEYSEILTDLGFKHEIEVAPLPGEGFAENFLAIDIGNEKARVAIEVDGPRHFIYSPAAMLRANNALVEGAEENGKTKAKRRFLAKCGWTVLNFTHEPMSKEARVSEVRRTLAAAGVHHDATESEGGGEKMGEEFER</sequence>
<evidence type="ECO:0000256" key="1">
    <source>
        <dbReference type="SAM" id="MobiDB-lite"/>
    </source>
</evidence>
<gene>
    <name evidence="4" type="ORF">TeGR_g4521</name>
</gene>
<feature type="region of interest" description="Disordered" evidence="1">
    <location>
        <begin position="523"/>
        <end position="542"/>
    </location>
</feature>
<dbReference type="InterPro" id="IPR050870">
    <property type="entry name" value="FAST_kinase"/>
</dbReference>
<name>A0ABQ6MGL9_9STRA</name>
<evidence type="ECO:0000259" key="3">
    <source>
        <dbReference type="Pfam" id="PF26188"/>
    </source>
</evidence>
<dbReference type="InterPro" id="IPR058917">
    <property type="entry name" value="RESC6_dom"/>
</dbReference>
<dbReference type="Pfam" id="PF26188">
    <property type="entry name" value="RESC6"/>
    <property type="match status" value="1"/>
</dbReference>
<dbReference type="PANTHER" id="PTHR21228">
    <property type="entry name" value="FAST LEU-RICH DOMAIN-CONTAINING"/>
    <property type="match status" value="1"/>
</dbReference>
<dbReference type="Proteomes" id="UP001165060">
    <property type="component" value="Unassembled WGS sequence"/>
</dbReference>
<evidence type="ECO:0008006" key="6">
    <source>
        <dbReference type="Google" id="ProtNLM"/>
    </source>
</evidence>
<protein>
    <recommendedName>
        <fullName evidence="6">RAP domain-containing protein</fullName>
    </recommendedName>
</protein>